<dbReference type="GO" id="GO:0043169">
    <property type="term" value="F:cation binding"/>
    <property type="evidence" value="ECO:0007669"/>
    <property type="project" value="InterPro"/>
</dbReference>
<dbReference type="PROSITE" id="PS01032">
    <property type="entry name" value="PPM_1"/>
    <property type="match status" value="1"/>
</dbReference>
<dbReference type="SUPFAM" id="SSF81606">
    <property type="entry name" value="PP2C-like"/>
    <property type="match status" value="1"/>
</dbReference>
<dbReference type="Proteomes" id="UP000236291">
    <property type="component" value="Unassembled WGS sequence"/>
</dbReference>
<dbReference type="Gene3D" id="3.60.40.10">
    <property type="entry name" value="PPM-type phosphatase domain"/>
    <property type="match status" value="1"/>
</dbReference>
<sequence>MFSWLTRLVSSCLRPVRRYARMNKDIENDFDVSSKSEDGLVWFKDLEKHSCGEFSFAVVQANEVIEDHSQVETGSDSVFVGVYDGHGGPDASRFVNDHLFNHLI</sequence>
<dbReference type="STRING" id="57577.A0A2K3MJD9"/>
<accession>A0A2K3MJD9</accession>
<dbReference type="InterPro" id="IPR036457">
    <property type="entry name" value="PPM-type-like_dom_sf"/>
</dbReference>
<dbReference type="Gramene" id="Tp57577_TGAC_v2_mRNA1009">
    <property type="protein sequence ID" value="Tp57577_TGAC_v2_mRNA1009"/>
    <property type="gene ID" value="Tp57577_TGAC_v2_gene1002"/>
</dbReference>
<reference evidence="1 2" key="1">
    <citation type="journal article" date="2014" name="Am. J. Bot.">
        <title>Genome assembly and annotation for red clover (Trifolium pratense; Fabaceae).</title>
        <authorList>
            <person name="Istvanek J."/>
            <person name="Jaros M."/>
            <person name="Krenek A."/>
            <person name="Repkova J."/>
        </authorList>
    </citation>
    <scope>NUCLEOTIDE SEQUENCE [LARGE SCALE GENOMIC DNA]</scope>
    <source>
        <strain evidence="2">cv. Tatra</strain>
        <tissue evidence="1">Young leaves</tissue>
    </source>
</reference>
<reference evidence="1 2" key="2">
    <citation type="journal article" date="2017" name="Front. Plant Sci.">
        <title>Gene Classification and Mining of Molecular Markers Useful in Red Clover (Trifolium pratense) Breeding.</title>
        <authorList>
            <person name="Istvanek J."/>
            <person name="Dluhosova J."/>
            <person name="Dluhos P."/>
            <person name="Patkova L."/>
            <person name="Nedelnik J."/>
            <person name="Repkova J."/>
        </authorList>
    </citation>
    <scope>NUCLEOTIDE SEQUENCE [LARGE SCALE GENOMIC DNA]</scope>
    <source>
        <strain evidence="2">cv. Tatra</strain>
        <tissue evidence="1">Young leaves</tissue>
    </source>
</reference>
<comment type="caution">
    <text evidence="1">The sequence shown here is derived from an EMBL/GenBank/DDBJ whole genome shotgun (WGS) entry which is preliminary data.</text>
</comment>
<protein>
    <submittedName>
        <fullName evidence="1">Uncharacterized protein</fullName>
    </submittedName>
</protein>
<evidence type="ECO:0000313" key="1">
    <source>
        <dbReference type="EMBL" id="PNX90874.1"/>
    </source>
</evidence>
<name>A0A2K3MJD9_TRIPR</name>
<proteinExistence type="predicted"/>
<dbReference type="EMBL" id="ASHM01064264">
    <property type="protein sequence ID" value="PNX90874.1"/>
    <property type="molecule type" value="Genomic_DNA"/>
</dbReference>
<evidence type="ECO:0000313" key="2">
    <source>
        <dbReference type="Proteomes" id="UP000236291"/>
    </source>
</evidence>
<gene>
    <name evidence="1" type="ORF">L195_g047002</name>
</gene>
<dbReference type="InterPro" id="IPR000222">
    <property type="entry name" value="PP2C_BS"/>
</dbReference>
<dbReference type="AlphaFoldDB" id="A0A2K3MJD9"/>
<feature type="non-terminal residue" evidence="1">
    <location>
        <position position="104"/>
    </location>
</feature>
<organism evidence="1 2">
    <name type="scientific">Trifolium pratense</name>
    <name type="common">Red clover</name>
    <dbReference type="NCBI Taxonomy" id="57577"/>
    <lineage>
        <taxon>Eukaryota</taxon>
        <taxon>Viridiplantae</taxon>
        <taxon>Streptophyta</taxon>
        <taxon>Embryophyta</taxon>
        <taxon>Tracheophyta</taxon>
        <taxon>Spermatophyta</taxon>
        <taxon>Magnoliopsida</taxon>
        <taxon>eudicotyledons</taxon>
        <taxon>Gunneridae</taxon>
        <taxon>Pentapetalae</taxon>
        <taxon>rosids</taxon>
        <taxon>fabids</taxon>
        <taxon>Fabales</taxon>
        <taxon>Fabaceae</taxon>
        <taxon>Papilionoideae</taxon>
        <taxon>50 kb inversion clade</taxon>
        <taxon>NPAAA clade</taxon>
        <taxon>Hologalegina</taxon>
        <taxon>IRL clade</taxon>
        <taxon>Trifolieae</taxon>
        <taxon>Trifolium</taxon>
    </lineage>
</organism>